<dbReference type="EMBL" id="NRSZ01001077">
    <property type="protein sequence ID" value="PNY23594.1"/>
    <property type="molecule type" value="Genomic_DNA"/>
</dbReference>
<feature type="compositionally biased region" description="Basic residues" evidence="1">
    <location>
        <begin position="10"/>
        <end position="19"/>
    </location>
</feature>
<dbReference type="AlphaFoldDB" id="A0A2K3Q7X9"/>
<feature type="compositionally biased region" description="Polar residues" evidence="1">
    <location>
        <begin position="129"/>
        <end position="154"/>
    </location>
</feature>
<dbReference type="STRING" id="45235.A0A2K3Q7X9"/>
<dbReference type="OrthoDB" id="4927222at2759"/>
<protein>
    <submittedName>
        <fullName evidence="2">Uncharacterized protein</fullName>
    </submittedName>
</protein>
<evidence type="ECO:0000256" key="1">
    <source>
        <dbReference type="SAM" id="MobiDB-lite"/>
    </source>
</evidence>
<proteinExistence type="predicted"/>
<gene>
    <name evidence="2" type="ORF">TCAP_06463</name>
</gene>
<name>A0A2K3Q7X9_9HYPO</name>
<organism evidence="2 3">
    <name type="scientific">Tolypocladium capitatum</name>
    <dbReference type="NCBI Taxonomy" id="45235"/>
    <lineage>
        <taxon>Eukaryota</taxon>
        <taxon>Fungi</taxon>
        <taxon>Dikarya</taxon>
        <taxon>Ascomycota</taxon>
        <taxon>Pezizomycotina</taxon>
        <taxon>Sordariomycetes</taxon>
        <taxon>Hypocreomycetidae</taxon>
        <taxon>Hypocreales</taxon>
        <taxon>Ophiocordycipitaceae</taxon>
        <taxon>Tolypocladium</taxon>
    </lineage>
</organism>
<accession>A0A2K3Q7X9</accession>
<evidence type="ECO:0000313" key="3">
    <source>
        <dbReference type="Proteomes" id="UP000236621"/>
    </source>
</evidence>
<keyword evidence="3" id="KW-1185">Reference proteome</keyword>
<evidence type="ECO:0000313" key="2">
    <source>
        <dbReference type="EMBL" id="PNY23594.1"/>
    </source>
</evidence>
<feature type="compositionally biased region" description="Basic and acidic residues" evidence="1">
    <location>
        <begin position="29"/>
        <end position="43"/>
    </location>
</feature>
<reference evidence="2 3" key="1">
    <citation type="submission" date="2017-08" db="EMBL/GenBank/DDBJ databases">
        <title>Harnessing the power of phylogenomics to disentangle the directionality and signatures of interkingdom host jumping in the parasitic fungal genus Tolypocladium.</title>
        <authorList>
            <person name="Quandt C.A."/>
            <person name="Patterson W."/>
            <person name="Spatafora J.W."/>
        </authorList>
    </citation>
    <scope>NUCLEOTIDE SEQUENCE [LARGE SCALE GENOMIC DNA]</scope>
    <source>
        <strain evidence="2 3">CBS 113982</strain>
    </source>
</reference>
<feature type="compositionally biased region" description="Basic and acidic residues" evidence="1">
    <location>
        <begin position="92"/>
        <end position="114"/>
    </location>
</feature>
<dbReference type="Proteomes" id="UP000236621">
    <property type="component" value="Unassembled WGS sequence"/>
</dbReference>
<sequence length="384" mass="43147">MHVSWSLPRRERRLGRPRHSHYDGSPPEPRGRTESRARTDGPPHTRMTRTPEPDSDPDSAVGASPDVETSRYRNKSPYPFGLPGRESPVSRWSDDSDAPDRGRSPSSCDSHEEYAAEWEEEPLPHGGKITSTSPTGLGNSLRSQGRGSASASDQLSDRLMPCPVRSPQITEPKSRTDSILTLLGPLPSAEAQQDRPPYAAWSPEGQRRLRYIRHALSMPDDSPAEAVQDFLARNPSVIRHLAYNTVGHPDWTFDDGGADGAEVRVSGAAVDRNLLLYQAITDVFWKSKRIWDVLDMAAEPTCETEWTLRVWYRKRRRDVVPPACFSRMLDEEPDLVMEDHQRKALAKEIRLNRPDSLLKFSTAAADIDDRHAQGYPDVDGESYY</sequence>
<feature type="region of interest" description="Disordered" evidence="1">
    <location>
        <begin position="1"/>
        <end position="161"/>
    </location>
</feature>
<comment type="caution">
    <text evidence="2">The sequence shown here is derived from an EMBL/GenBank/DDBJ whole genome shotgun (WGS) entry which is preliminary data.</text>
</comment>